<keyword evidence="4" id="KW-1185">Reference proteome</keyword>
<protein>
    <submittedName>
        <fullName evidence="3">Exopolysaccharide transport protein family protein</fullName>
    </submittedName>
</protein>
<dbReference type="AlphaFoldDB" id="A0A0P1IUJ7"/>
<dbReference type="RefSeq" id="WP_058316248.1">
    <property type="nucleotide sequence ID" value="NZ_CYTO01000007.1"/>
</dbReference>
<feature type="transmembrane region" description="Helical" evidence="2">
    <location>
        <begin position="464"/>
        <end position="484"/>
    </location>
</feature>
<gene>
    <name evidence="3" type="ORF">TA5114_03159</name>
</gene>
<sequence>MTVIGSAGNQGNVRSRSEVAERDEWRSYADIEGGEARDVFLSLWRRKWHILACGFFLGLAMFSISARQTELYTAEATMILDPRTHHFVAAQSRVVEDLELSNAVVESAVAVLRAKQTMQSVVDVIGLDAFENTWFEGRSYGVAGALLDRGKALISSDRRLDDVTVVTSDTLRQRHVVVSLLQGTHVERLGKSYVIRLSVTTADPVISAHVANQLLAEYIDRDVRQRRQVAEAAAGWLITQVEQRRAELLAQEAEIQRFQRAWLAADGRTDAVLEQQVAELNREQAIVRAETVAEAARLKRLEETLLEGGAIAVAETQNSALFLDLRARSQALKNDAERLAISAGENHPDRLKLLTDLKLVAQDMSAEVGHLIESHRAEVAVLVEREASLARDIDALEVLRVDAAQSRLELSQLEAERDIVKANYVELSSRLNTVQAQADIQRAKARVLTAAQMPTGPSAPRPKLIGFFGLCIGTSLGFILVLAFEAMGSGFNASRELERVTGAPVLAHLPALPTRAMLGDVFWDRDGRNRLLKDRLRRLCIRLGASSDGGCHTVLLCGFHAGSVRNEVNLAISDLLQSENLRVCILEIDGIEEAPLRPERVWLNDTAEFATHDRLDLAGEDKTAPPIDQRIRALKEEHDVLLVVASDLTKVIAAWIDEIDEVVLTVQYRRTHRRALIHVLDTLAEIGPMPISFLFSAVPERFDPGY</sequence>
<organism evidence="3 4">
    <name type="scientific">Cognatishimia activa</name>
    <dbReference type="NCBI Taxonomy" id="1715691"/>
    <lineage>
        <taxon>Bacteria</taxon>
        <taxon>Pseudomonadati</taxon>
        <taxon>Pseudomonadota</taxon>
        <taxon>Alphaproteobacteria</taxon>
        <taxon>Rhodobacterales</taxon>
        <taxon>Paracoccaceae</taxon>
        <taxon>Cognatishimia</taxon>
    </lineage>
</organism>
<dbReference type="InterPro" id="IPR050445">
    <property type="entry name" value="Bact_polysacc_biosynth/exp"/>
</dbReference>
<keyword evidence="2" id="KW-0472">Membrane</keyword>
<dbReference type="Proteomes" id="UP000051184">
    <property type="component" value="Unassembled WGS sequence"/>
</dbReference>
<dbReference type="OrthoDB" id="230260at2"/>
<evidence type="ECO:0000313" key="3">
    <source>
        <dbReference type="EMBL" id="CUK27331.1"/>
    </source>
</evidence>
<keyword evidence="2" id="KW-0812">Transmembrane</keyword>
<dbReference type="PANTHER" id="PTHR32309:SF13">
    <property type="entry name" value="FERRIC ENTEROBACTIN TRANSPORT PROTEIN FEPE"/>
    <property type="match status" value="1"/>
</dbReference>
<dbReference type="GO" id="GO:0004713">
    <property type="term" value="F:protein tyrosine kinase activity"/>
    <property type="evidence" value="ECO:0007669"/>
    <property type="project" value="TreeGrafter"/>
</dbReference>
<proteinExistence type="predicted"/>
<evidence type="ECO:0000256" key="1">
    <source>
        <dbReference type="SAM" id="Coils"/>
    </source>
</evidence>
<dbReference type="STRING" id="1715691.TA5113_00663"/>
<dbReference type="GO" id="GO:0005886">
    <property type="term" value="C:plasma membrane"/>
    <property type="evidence" value="ECO:0007669"/>
    <property type="project" value="TreeGrafter"/>
</dbReference>
<keyword evidence="2" id="KW-1133">Transmembrane helix</keyword>
<accession>A0A0P1IUJ7</accession>
<reference evidence="4" key="1">
    <citation type="submission" date="2015-09" db="EMBL/GenBank/DDBJ databases">
        <authorList>
            <person name="Rodrigo-Torres Lidia"/>
            <person name="Arahal R.David."/>
        </authorList>
    </citation>
    <scope>NUCLEOTIDE SEQUENCE [LARGE SCALE GENOMIC DNA]</scope>
    <source>
        <strain evidence="4">CECT 5114</strain>
    </source>
</reference>
<name>A0A0P1IUJ7_9RHOB</name>
<dbReference type="PANTHER" id="PTHR32309">
    <property type="entry name" value="TYROSINE-PROTEIN KINASE"/>
    <property type="match status" value="1"/>
</dbReference>
<evidence type="ECO:0000256" key="2">
    <source>
        <dbReference type="SAM" id="Phobius"/>
    </source>
</evidence>
<keyword evidence="1" id="KW-0175">Coiled coil</keyword>
<feature type="coiled-coil region" evidence="1">
    <location>
        <begin position="396"/>
        <end position="430"/>
    </location>
</feature>
<evidence type="ECO:0000313" key="4">
    <source>
        <dbReference type="Proteomes" id="UP000051184"/>
    </source>
</evidence>
<dbReference type="EMBL" id="CYUE01000022">
    <property type="protein sequence ID" value="CUK27331.1"/>
    <property type="molecule type" value="Genomic_DNA"/>
</dbReference>